<dbReference type="Gene3D" id="3.40.190.10">
    <property type="entry name" value="Periplasmic binding protein-like II"/>
    <property type="match status" value="1"/>
</dbReference>
<feature type="transmembrane region" description="Helical" evidence="8">
    <location>
        <begin position="232"/>
        <end position="252"/>
    </location>
</feature>
<evidence type="ECO:0000313" key="9">
    <source>
        <dbReference type="EMBL" id="GFG36414.1"/>
    </source>
</evidence>
<protein>
    <recommendedName>
        <fullName evidence="11">Ionotropic glutamate receptor C-terminal domain-containing protein</fullName>
    </recommendedName>
</protein>
<dbReference type="Gene3D" id="1.10.287.70">
    <property type="match status" value="1"/>
</dbReference>
<evidence type="ECO:0000313" key="10">
    <source>
        <dbReference type="Proteomes" id="UP000502823"/>
    </source>
</evidence>
<organism evidence="9 10">
    <name type="scientific">Coptotermes formosanus</name>
    <name type="common">Formosan subterranean termite</name>
    <dbReference type="NCBI Taxonomy" id="36987"/>
    <lineage>
        <taxon>Eukaryota</taxon>
        <taxon>Metazoa</taxon>
        <taxon>Ecdysozoa</taxon>
        <taxon>Arthropoda</taxon>
        <taxon>Hexapoda</taxon>
        <taxon>Insecta</taxon>
        <taxon>Pterygota</taxon>
        <taxon>Neoptera</taxon>
        <taxon>Polyneoptera</taxon>
        <taxon>Dictyoptera</taxon>
        <taxon>Blattodea</taxon>
        <taxon>Blattoidea</taxon>
        <taxon>Termitoidae</taxon>
        <taxon>Rhinotermitidae</taxon>
        <taxon>Coptotermes</taxon>
    </lineage>
</organism>
<keyword evidence="4 8" id="KW-1133">Transmembrane helix</keyword>
<evidence type="ECO:0000256" key="3">
    <source>
        <dbReference type="ARBA" id="ARBA00022692"/>
    </source>
</evidence>
<evidence type="ECO:0000256" key="7">
    <source>
        <dbReference type="ARBA" id="ARBA00023180"/>
    </source>
</evidence>
<keyword evidence="5 8" id="KW-0472">Membrane</keyword>
<evidence type="ECO:0000256" key="1">
    <source>
        <dbReference type="ARBA" id="ARBA00004651"/>
    </source>
</evidence>
<keyword evidence="6" id="KW-0675">Receptor</keyword>
<proteinExistence type="predicted"/>
<accession>A0A6L2PW32</accession>
<dbReference type="InterPro" id="IPR052192">
    <property type="entry name" value="Insect_Ionotropic_Sensory_Rcpt"/>
</dbReference>
<reference evidence="10" key="1">
    <citation type="submission" date="2020-01" db="EMBL/GenBank/DDBJ databases">
        <title>Draft genome sequence of the Termite Coptotermes fromosanus.</title>
        <authorList>
            <person name="Itakura S."/>
            <person name="Yosikawa Y."/>
            <person name="Umezawa K."/>
        </authorList>
    </citation>
    <scope>NUCLEOTIDE SEQUENCE [LARGE SCALE GENOMIC DNA]</scope>
</reference>
<gene>
    <name evidence="9" type="ORF">Cfor_03611</name>
</gene>
<keyword evidence="3 8" id="KW-0812">Transmembrane</keyword>
<keyword evidence="7" id="KW-0325">Glycoprotein</keyword>
<feature type="transmembrane region" description="Helical" evidence="8">
    <location>
        <begin position="194"/>
        <end position="212"/>
    </location>
</feature>
<evidence type="ECO:0000256" key="4">
    <source>
        <dbReference type="ARBA" id="ARBA00022989"/>
    </source>
</evidence>
<name>A0A6L2PW32_COPFO</name>
<dbReference type="PANTHER" id="PTHR42643:SF30">
    <property type="entry name" value="IONOTROPIC RECEPTOR 40A-RELATED"/>
    <property type="match status" value="1"/>
</dbReference>
<dbReference type="GO" id="GO:0005886">
    <property type="term" value="C:plasma membrane"/>
    <property type="evidence" value="ECO:0007669"/>
    <property type="project" value="UniProtKB-SubCell"/>
</dbReference>
<evidence type="ECO:0000256" key="8">
    <source>
        <dbReference type="SAM" id="Phobius"/>
    </source>
</evidence>
<feature type="transmembrane region" description="Helical" evidence="8">
    <location>
        <begin position="259"/>
        <end position="284"/>
    </location>
</feature>
<comment type="subcellular location">
    <subcellularLocation>
        <location evidence="1">Cell membrane</location>
        <topology evidence="1">Multi-pass membrane protein</topology>
    </subcellularLocation>
</comment>
<evidence type="ECO:0000256" key="2">
    <source>
        <dbReference type="ARBA" id="ARBA00022475"/>
    </source>
</evidence>
<sequence>MRTDEEILLHDKARDTENSVTFHVYTWFPYRSGHCASVKEVSLLDQWIATDSGGFLKQVPLFPNKIPTNLQACPIRVSASDEQPFVFLNKVQHNNTFKYSGLEIEFLLITSQVMNATVVYLPPPTATALLKRMSSLASLSFGSCDLVVGTFPLNLNIMEYADPTIPYFQTAFRWVIPCPTPVPRMERVLGIFKLPLWFSLILVLILMSAILWCSSNCQFSFLELDSPIYKTLSGSLCNVWAVFVAVSLARLPSTTRLRVLFLLFIWYCFAINIVFQAFFITFLVEPGYGKRIESFEDLVQSGLRYGYDEDTEIGLNGTLYYEQTRIKTPRFYCSDRVECLERLLRHGDITMASFALTSEYNAFKIIPDYKKKKHVCFLDEDIYKIFLVMYMQRGHPLMHRVNTIIRRVFEAGLVDNYWSMIKWEVRLKNMANSTHDGRLTDGNQFFALSLSHLKIAFAVLPMGYILSAIIFTAELLHASISTRGK</sequence>
<dbReference type="SUPFAM" id="SSF53850">
    <property type="entry name" value="Periplasmic binding protein-like II"/>
    <property type="match status" value="1"/>
</dbReference>
<comment type="caution">
    <text evidence="9">The sequence shown here is derived from an EMBL/GenBank/DDBJ whole genome shotgun (WGS) entry which is preliminary data.</text>
</comment>
<evidence type="ECO:0008006" key="11">
    <source>
        <dbReference type="Google" id="ProtNLM"/>
    </source>
</evidence>
<evidence type="ECO:0000256" key="6">
    <source>
        <dbReference type="ARBA" id="ARBA00023170"/>
    </source>
</evidence>
<keyword evidence="2" id="KW-1003">Cell membrane</keyword>
<dbReference type="OrthoDB" id="6506757at2759"/>
<feature type="transmembrane region" description="Helical" evidence="8">
    <location>
        <begin position="455"/>
        <end position="476"/>
    </location>
</feature>
<dbReference type="PANTHER" id="PTHR42643">
    <property type="entry name" value="IONOTROPIC RECEPTOR 20A-RELATED"/>
    <property type="match status" value="1"/>
</dbReference>
<dbReference type="AlphaFoldDB" id="A0A6L2PW32"/>
<evidence type="ECO:0000256" key="5">
    <source>
        <dbReference type="ARBA" id="ARBA00023136"/>
    </source>
</evidence>
<dbReference type="InParanoid" id="A0A6L2PW32"/>
<keyword evidence="10" id="KW-1185">Reference proteome</keyword>
<dbReference type="Proteomes" id="UP000502823">
    <property type="component" value="Unassembled WGS sequence"/>
</dbReference>
<dbReference type="EMBL" id="BLKM01000633">
    <property type="protein sequence ID" value="GFG36414.1"/>
    <property type="molecule type" value="Genomic_DNA"/>
</dbReference>